<dbReference type="PANTHER" id="PTHR45528:SF1">
    <property type="entry name" value="SENSOR HISTIDINE KINASE CPXA"/>
    <property type="match status" value="1"/>
</dbReference>
<feature type="transmembrane region" description="Helical" evidence="15">
    <location>
        <begin position="160"/>
        <end position="179"/>
    </location>
</feature>
<dbReference type="InterPro" id="IPR003660">
    <property type="entry name" value="HAMP_dom"/>
</dbReference>
<dbReference type="Gene3D" id="3.30.565.10">
    <property type="entry name" value="Histidine kinase-like ATPase, C-terminal domain"/>
    <property type="match status" value="1"/>
</dbReference>
<evidence type="ECO:0000259" key="16">
    <source>
        <dbReference type="PROSITE" id="PS50109"/>
    </source>
</evidence>
<keyword evidence="8" id="KW-0547">Nucleotide-binding</keyword>
<dbReference type="InterPro" id="IPR003594">
    <property type="entry name" value="HATPase_dom"/>
</dbReference>
<dbReference type="PRINTS" id="PR00344">
    <property type="entry name" value="BCTRLSENSOR"/>
</dbReference>
<dbReference type="FunFam" id="3.30.565.10:FF:000006">
    <property type="entry name" value="Sensor histidine kinase WalK"/>
    <property type="match status" value="1"/>
</dbReference>
<keyword evidence="4" id="KW-1003">Cell membrane</keyword>
<sequence length="467" mass="54177">MRKNKIYNALIRNYTIFSLILGIIFSCVYLYLYLQSNDIKSDTVQKVQAGVLARPDYTAIESDEVESFGGWIEVLDENLKVVYTKGTVHREVRQYTEKQLIELMYDDASSSEPVYRSLAPFTTGEGKPYHLLVHIPEKYLTQKIAFVHETPKQREQFIRLIAQGLCIFLAIFVLNVWLYSRWTARKITNPLIAIADGIRHVTESRYEKRLELKAYDELMQIQGDFNRMAERLERTEREKRQLEESRQRMLLDISHDLKTPITTIQGYAEALRFGIVEDKDSQRKYLQWIHDKSILLAELVQTFFELAKLESPDYPMNEQRGDLAECVRTLAAQLYDSFEQKQFGLELDIPGRKVECMYDATLLYRALSNILMNALRHNPPGTMVRIRLRDKLNQVVIQIEDNGVGIPESLQDTIFEPFTRGDQARRSDGGAGLGLSIAKQIIDKHGGTILLDEFEGWTRFWITMPKM</sequence>
<dbReference type="AlphaFoldDB" id="H3SHV8"/>
<evidence type="ECO:0000256" key="6">
    <source>
        <dbReference type="ARBA" id="ARBA00022679"/>
    </source>
</evidence>
<dbReference type="EC" id="2.7.13.3" evidence="3"/>
<dbReference type="SMART" id="SM00304">
    <property type="entry name" value="HAMP"/>
    <property type="match status" value="1"/>
</dbReference>
<dbReference type="Proteomes" id="UP000003900">
    <property type="component" value="Unassembled WGS sequence"/>
</dbReference>
<dbReference type="InterPro" id="IPR003661">
    <property type="entry name" value="HisK_dim/P_dom"/>
</dbReference>
<evidence type="ECO:0000256" key="8">
    <source>
        <dbReference type="ARBA" id="ARBA00022741"/>
    </source>
</evidence>
<dbReference type="CDD" id="cd00082">
    <property type="entry name" value="HisKA"/>
    <property type="match status" value="1"/>
</dbReference>
<dbReference type="Gene3D" id="6.10.340.10">
    <property type="match status" value="1"/>
</dbReference>
<dbReference type="PATRIC" id="fig|1131935.3.peg.3250"/>
<dbReference type="InterPro" id="IPR050398">
    <property type="entry name" value="HssS/ArlS-like"/>
</dbReference>
<dbReference type="SUPFAM" id="SSF47384">
    <property type="entry name" value="Homodimeric domain of signal transducing histidine kinase"/>
    <property type="match status" value="1"/>
</dbReference>
<evidence type="ECO:0000256" key="3">
    <source>
        <dbReference type="ARBA" id="ARBA00012438"/>
    </source>
</evidence>
<evidence type="ECO:0000256" key="4">
    <source>
        <dbReference type="ARBA" id="ARBA00022475"/>
    </source>
</evidence>
<comment type="subcellular location">
    <subcellularLocation>
        <location evidence="2">Cell membrane</location>
        <topology evidence="2">Multi-pass membrane protein</topology>
    </subcellularLocation>
</comment>
<comment type="caution">
    <text evidence="18">The sequence shown here is derived from an EMBL/GenBank/DDBJ whole genome shotgun (WGS) entry which is preliminary data.</text>
</comment>
<proteinExistence type="predicted"/>
<keyword evidence="5" id="KW-0597">Phosphoprotein</keyword>
<feature type="domain" description="Histidine kinase" evidence="16">
    <location>
        <begin position="252"/>
        <end position="467"/>
    </location>
</feature>
<feature type="domain" description="HAMP" evidence="17">
    <location>
        <begin position="185"/>
        <end position="237"/>
    </location>
</feature>
<dbReference type="GO" id="GO:0000155">
    <property type="term" value="F:phosphorelay sensor kinase activity"/>
    <property type="evidence" value="ECO:0007669"/>
    <property type="project" value="InterPro"/>
</dbReference>
<evidence type="ECO:0000256" key="5">
    <source>
        <dbReference type="ARBA" id="ARBA00022553"/>
    </source>
</evidence>
<evidence type="ECO:0000256" key="13">
    <source>
        <dbReference type="ARBA" id="ARBA00023136"/>
    </source>
</evidence>
<accession>H3SHV8</accession>
<dbReference type="Pfam" id="PF00672">
    <property type="entry name" value="HAMP"/>
    <property type="match status" value="1"/>
</dbReference>
<evidence type="ECO:0000256" key="10">
    <source>
        <dbReference type="ARBA" id="ARBA00022840"/>
    </source>
</evidence>
<keyword evidence="19" id="KW-1185">Reference proteome</keyword>
<feature type="transmembrane region" description="Helical" evidence="15">
    <location>
        <begin position="12"/>
        <end position="34"/>
    </location>
</feature>
<dbReference type="CDD" id="cd06225">
    <property type="entry name" value="HAMP"/>
    <property type="match status" value="1"/>
</dbReference>
<reference evidence="18 19" key="1">
    <citation type="journal article" date="2012" name="J. Bacteriol.">
        <title>Genome Sequence of the Pattern-Forming Social Bacterium Paenibacillus dendritiformis C454 Chiral Morphotype.</title>
        <authorList>
            <person name="Sirota-Madi A."/>
            <person name="Olender T."/>
            <person name="Helman Y."/>
            <person name="Brainis I."/>
            <person name="Finkelshtein A."/>
            <person name="Roth D."/>
            <person name="Hagai E."/>
            <person name="Leshkowitz D."/>
            <person name="Brodsky L."/>
            <person name="Galatenko V."/>
            <person name="Nikolaev V."/>
            <person name="Gutnick D.L."/>
            <person name="Lancet D."/>
            <person name="Ben-Jacob E."/>
        </authorList>
    </citation>
    <scope>NUCLEOTIDE SEQUENCE [LARGE SCALE GENOMIC DNA]</scope>
    <source>
        <strain evidence="18 19">C454</strain>
    </source>
</reference>
<organism evidence="18 19">
    <name type="scientific">Paenibacillus dendritiformis C454</name>
    <dbReference type="NCBI Taxonomy" id="1131935"/>
    <lineage>
        <taxon>Bacteria</taxon>
        <taxon>Bacillati</taxon>
        <taxon>Bacillota</taxon>
        <taxon>Bacilli</taxon>
        <taxon>Bacillales</taxon>
        <taxon>Paenibacillaceae</taxon>
        <taxon>Paenibacillus</taxon>
    </lineage>
</organism>
<dbReference type="STRING" id="1131935.PDENDC454_15627"/>
<comment type="catalytic activity">
    <reaction evidence="1">
        <text>ATP + protein L-histidine = ADP + protein N-phospho-L-histidine.</text>
        <dbReference type="EC" id="2.7.13.3"/>
    </reaction>
</comment>
<keyword evidence="14" id="KW-0175">Coiled coil</keyword>
<dbReference type="Pfam" id="PF02518">
    <property type="entry name" value="HATPase_c"/>
    <property type="match status" value="1"/>
</dbReference>
<dbReference type="SMART" id="SM00387">
    <property type="entry name" value="HATPase_c"/>
    <property type="match status" value="1"/>
</dbReference>
<evidence type="ECO:0000259" key="17">
    <source>
        <dbReference type="PROSITE" id="PS50885"/>
    </source>
</evidence>
<evidence type="ECO:0000313" key="19">
    <source>
        <dbReference type="Proteomes" id="UP000003900"/>
    </source>
</evidence>
<keyword evidence="12" id="KW-0902">Two-component regulatory system</keyword>
<dbReference type="SUPFAM" id="SSF158472">
    <property type="entry name" value="HAMP domain-like"/>
    <property type="match status" value="1"/>
</dbReference>
<dbReference type="InterPro" id="IPR036097">
    <property type="entry name" value="HisK_dim/P_sf"/>
</dbReference>
<evidence type="ECO:0000256" key="14">
    <source>
        <dbReference type="SAM" id="Coils"/>
    </source>
</evidence>
<keyword evidence="7 15" id="KW-0812">Transmembrane</keyword>
<keyword evidence="13 15" id="KW-0472">Membrane</keyword>
<dbReference type="Gene3D" id="1.10.287.130">
    <property type="match status" value="1"/>
</dbReference>
<dbReference type="SUPFAM" id="SSF55874">
    <property type="entry name" value="ATPase domain of HSP90 chaperone/DNA topoisomerase II/histidine kinase"/>
    <property type="match status" value="1"/>
</dbReference>
<dbReference type="PANTHER" id="PTHR45528">
    <property type="entry name" value="SENSOR HISTIDINE KINASE CPXA"/>
    <property type="match status" value="1"/>
</dbReference>
<dbReference type="Pfam" id="PF00512">
    <property type="entry name" value="HisKA"/>
    <property type="match status" value="1"/>
</dbReference>
<evidence type="ECO:0000313" key="18">
    <source>
        <dbReference type="EMBL" id="EHQ61353.1"/>
    </source>
</evidence>
<dbReference type="InterPro" id="IPR004358">
    <property type="entry name" value="Sig_transdc_His_kin-like_C"/>
</dbReference>
<protein>
    <recommendedName>
        <fullName evidence="3">histidine kinase</fullName>
        <ecNumber evidence="3">2.7.13.3</ecNumber>
    </recommendedName>
</protein>
<evidence type="ECO:0000256" key="1">
    <source>
        <dbReference type="ARBA" id="ARBA00000085"/>
    </source>
</evidence>
<evidence type="ECO:0000256" key="11">
    <source>
        <dbReference type="ARBA" id="ARBA00022989"/>
    </source>
</evidence>
<evidence type="ECO:0000256" key="15">
    <source>
        <dbReference type="SAM" id="Phobius"/>
    </source>
</evidence>
<dbReference type="EMBL" id="AHKH01000040">
    <property type="protein sequence ID" value="EHQ61353.1"/>
    <property type="molecule type" value="Genomic_DNA"/>
</dbReference>
<dbReference type="GO" id="GO:0005524">
    <property type="term" value="F:ATP binding"/>
    <property type="evidence" value="ECO:0007669"/>
    <property type="project" value="UniProtKB-KW"/>
</dbReference>
<evidence type="ECO:0000256" key="7">
    <source>
        <dbReference type="ARBA" id="ARBA00022692"/>
    </source>
</evidence>
<evidence type="ECO:0000256" key="2">
    <source>
        <dbReference type="ARBA" id="ARBA00004651"/>
    </source>
</evidence>
<dbReference type="PROSITE" id="PS51257">
    <property type="entry name" value="PROKAR_LIPOPROTEIN"/>
    <property type="match status" value="1"/>
</dbReference>
<keyword evidence="9 18" id="KW-0418">Kinase</keyword>
<dbReference type="GO" id="GO:0005886">
    <property type="term" value="C:plasma membrane"/>
    <property type="evidence" value="ECO:0007669"/>
    <property type="project" value="UniProtKB-SubCell"/>
</dbReference>
<dbReference type="InterPro" id="IPR005467">
    <property type="entry name" value="His_kinase_dom"/>
</dbReference>
<dbReference type="RefSeq" id="WP_006677620.1">
    <property type="nucleotide sequence ID" value="NZ_AHKH01000040.1"/>
</dbReference>
<dbReference type="CDD" id="cd00075">
    <property type="entry name" value="HATPase"/>
    <property type="match status" value="1"/>
</dbReference>
<dbReference type="SMART" id="SM00388">
    <property type="entry name" value="HisKA"/>
    <property type="match status" value="1"/>
</dbReference>
<gene>
    <name evidence="18" type="ORF">PDENDC454_15627</name>
</gene>
<feature type="coiled-coil region" evidence="14">
    <location>
        <begin position="218"/>
        <end position="252"/>
    </location>
</feature>
<evidence type="ECO:0000256" key="12">
    <source>
        <dbReference type="ARBA" id="ARBA00023012"/>
    </source>
</evidence>
<evidence type="ECO:0000256" key="9">
    <source>
        <dbReference type="ARBA" id="ARBA00022777"/>
    </source>
</evidence>
<dbReference type="PROSITE" id="PS50885">
    <property type="entry name" value="HAMP"/>
    <property type="match status" value="1"/>
</dbReference>
<keyword evidence="10" id="KW-0067">ATP-binding</keyword>
<keyword evidence="6" id="KW-0808">Transferase</keyword>
<keyword evidence="11 15" id="KW-1133">Transmembrane helix</keyword>
<dbReference type="PROSITE" id="PS50109">
    <property type="entry name" value="HIS_KIN"/>
    <property type="match status" value="1"/>
</dbReference>
<name>H3SHV8_9BACL</name>
<dbReference type="InterPro" id="IPR036890">
    <property type="entry name" value="HATPase_C_sf"/>
</dbReference>